<sequence>MTNSVAEIEETDVILITGSNTSEAHPIIGRMIKRAVDRRRAKLIVVDPRKVPMVSFANIWLRPRPGTDVAWINGLCHVILEEGLWDRDFVTQRTEGFEAFRESLKAFTPEYVEQLSGIPAEDLRRAARLYAGASKAMVFYAMGITQHAHGTDNVKALANLVMLCGQVGREGTGLNPLRGQNNVQGACDMGALPNVLPGYQPVTDEEVLARFQAEWATGVRLSNKVGMAVTDMFPAVLAGGLRAMYIVGENPALSDANVSHVREALEALDFLVVQDIFFTETAAYADVVLPGACFAEKDGTFTNTERRVQRVRKAIDPPGRARADWEIFCRLAKAFSQEINKRSAVAAVANGSAPRGRDLGYWDYGDPSEIFDELAAVTPIYEGLSYKRLDRAGIQWPCPSRHHPGTPFLHKDRFARGRGKFHALTYQGPAELPDAEYPFYLSTGRIRYHYHTGTMTRRCRGLDRLAPTERIQMHPEDADRLGIHTGDRVRVVSRRGQVEAEVLVSDNTAPGMVFATFHFAEVPVNVLTSDALDAVSKIPEFKVCAVRVEKLAA</sequence>
<keyword evidence="8" id="KW-0249">Electron transport</keyword>
<dbReference type="InterPro" id="IPR006657">
    <property type="entry name" value="MoPterin_dinucl-bd_dom"/>
</dbReference>
<keyword evidence="7" id="KW-0574">Periplasm</keyword>
<evidence type="ECO:0000256" key="4">
    <source>
        <dbReference type="ARBA" id="ARBA00022505"/>
    </source>
</evidence>
<evidence type="ECO:0000256" key="11">
    <source>
        <dbReference type="ARBA" id="ARBA00023014"/>
    </source>
</evidence>
<dbReference type="GO" id="GO:0046872">
    <property type="term" value="F:metal ion binding"/>
    <property type="evidence" value="ECO:0007669"/>
    <property type="project" value="UniProtKB-KW"/>
</dbReference>
<organism evidence="18 19">
    <name type="scientific">Desulfacinum hydrothermale DSM 13146</name>
    <dbReference type="NCBI Taxonomy" id="1121390"/>
    <lineage>
        <taxon>Bacteria</taxon>
        <taxon>Pseudomonadati</taxon>
        <taxon>Thermodesulfobacteriota</taxon>
        <taxon>Syntrophobacteria</taxon>
        <taxon>Syntrophobacterales</taxon>
        <taxon>Syntrophobacteraceae</taxon>
        <taxon>Desulfacinum</taxon>
    </lineage>
</organism>
<reference evidence="18 19" key="1">
    <citation type="submission" date="2017-04" db="EMBL/GenBank/DDBJ databases">
        <authorList>
            <person name="Afonso C.L."/>
            <person name="Miller P.J."/>
            <person name="Scott M.A."/>
            <person name="Spackman E."/>
            <person name="Goraichik I."/>
            <person name="Dimitrov K.M."/>
            <person name="Suarez D.L."/>
            <person name="Swayne D.E."/>
        </authorList>
    </citation>
    <scope>NUCLEOTIDE SEQUENCE [LARGE SCALE GENOMIC DNA]</scope>
    <source>
        <strain evidence="18 19">DSM 13146</strain>
    </source>
</reference>
<dbReference type="EC" id="1.9.6.1" evidence="15"/>
<keyword evidence="12" id="KW-0534">Nitrate assimilation</keyword>
<dbReference type="GO" id="GO:0016020">
    <property type="term" value="C:membrane"/>
    <property type="evidence" value="ECO:0007669"/>
    <property type="project" value="TreeGrafter"/>
</dbReference>
<evidence type="ECO:0000256" key="3">
    <source>
        <dbReference type="ARBA" id="ARBA00022485"/>
    </source>
</evidence>
<dbReference type="Pfam" id="PF00384">
    <property type="entry name" value="Molybdopterin"/>
    <property type="match status" value="1"/>
</dbReference>
<dbReference type="GO" id="GO:0042128">
    <property type="term" value="P:nitrate assimilation"/>
    <property type="evidence" value="ECO:0007669"/>
    <property type="project" value="UniProtKB-KW"/>
</dbReference>
<evidence type="ECO:0000313" key="19">
    <source>
        <dbReference type="Proteomes" id="UP000192783"/>
    </source>
</evidence>
<dbReference type="AlphaFoldDB" id="A0A1W1XVC0"/>
<evidence type="ECO:0000256" key="14">
    <source>
        <dbReference type="ARBA" id="ARBA00055000"/>
    </source>
</evidence>
<dbReference type="FunFam" id="2.40.40.20:FF:000005">
    <property type="entry name" value="Periplasmic nitrate reductase"/>
    <property type="match status" value="1"/>
</dbReference>
<dbReference type="GO" id="GO:0051539">
    <property type="term" value="F:4 iron, 4 sulfur cluster binding"/>
    <property type="evidence" value="ECO:0007669"/>
    <property type="project" value="UniProtKB-KW"/>
</dbReference>
<keyword evidence="19" id="KW-1185">Reference proteome</keyword>
<dbReference type="InterPro" id="IPR006655">
    <property type="entry name" value="Mopterin_OxRdtase_prok_CS"/>
</dbReference>
<dbReference type="Pfam" id="PF01568">
    <property type="entry name" value="Molydop_binding"/>
    <property type="match status" value="1"/>
</dbReference>
<evidence type="ECO:0000256" key="5">
    <source>
        <dbReference type="ARBA" id="ARBA00022723"/>
    </source>
</evidence>
<dbReference type="InterPro" id="IPR009010">
    <property type="entry name" value="Asp_de-COase-like_dom_sf"/>
</dbReference>
<dbReference type="PROSITE" id="PS00490">
    <property type="entry name" value="MOLYBDOPTERIN_PROK_2"/>
    <property type="match status" value="1"/>
</dbReference>
<protein>
    <recommendedName>
        <fullName evidence="15">nitrate reductase (cytochrome)</fullName>
        <ecNumber evidence="15">1.9.6.1</ecNumber>
    </recommendedName>
</protein>
<keyword evidence="10" id="KW-0408">Iron</keyword>
<comment type="cofactor">
    <cofactor evidence="2">
        <name>[4Fe-4S] cluster</name>
        <dbReference type="ChEBI" id="CHEBI:49883"/>
    </cofactor>
</comment>
<keyword evidence="6" id="KW-0732">Signal</keyword>
<dbReference type="GO" id="GO:0022904">
    <property type="term" value="P:respiratory electron transport chain"/>
    <property type="evidence" value="ECO:0007669"/>
    <property type="project" value="TreeGrafter"/>
</dbReference>
<keyword evidence="4" id="KW-0500">Molybdenum</keyword>
<dbReference type="Gene3D" id="3.40.228.10">
    <property type="entry name" value="Dimethylsulfoxide Reductase, domain 2"/>
    <property type="match status" value="1"/>
</dbReference>
<evidence type="ECO:0000256" key="15">
    <source>
        <dbReference type="ARBA" id="ARBA00067026"/>
    </source>
</evidence>
<comment type="function">
    <text evidence="14">Catalytic subunit of the periplasmic nitrate reductase complex NapAB. Receives electrons from NapB and catalyzes the reduction of nitrate to nitrite.</text>
</comment>
<proteinExistence type="predicted"/>
<evidence type="ECO:0000313" key="18">
    <source>
        <dbReference type="EMBL" id="SMC27478.1"/>
    </source>
</evidence>
<keyword evidence="3" id="KW-0004">4Fe-4S</keyword>
<dbReference type="CDD" id="cd02790">
    <property type="entry name" value="MopB_CT_Formate-Dh_H"/>
    <property type="match status" value="1"/>
</dbReference>
<dbReference type="PANTHER" id="PTHR43105:SF14">
    <property type="entry name" value="FORMATE DEHYDROGENASE H"/>
    <property type="match status" value="1"/>
</dbReference>
<dbReference type="GO" id="GO:0003954">
    <property type="term" value="F:NADH dehydrogenase activity"/>
    <property type="evidence" value="ECO:0007669"/>
    <property type="project" value="TreeGrafter"/>
</dbReference>
<dbReference type="Gene3D" id="2.40.40.20">
    <property type="match status" value="1"/>
</dbReference>
<feature type="domain" description="Molybdopterin dinucleotide-binding" evidence="17">
    <location>
        <begin position="439"/>
        <end position="545"/>
    </location>
</feature>
<keyword evidence="9" id="KW-0560">Oxidoreductase</keyword>
<accession>A0A1W1XVC0</accession>
<gene>
    <name evidence="18" type="ORF">SAMN02746041_02968</name>
</gene>
<dbReference type="InterPro" id="IPR041925">
    <property type="entry name" value="CT_Formate-Dh_H"/>
</dbReference>
<dbReference type="InterPro" id="IPR006656">
    <property type="entry name" value="Mopterin_OxRdtase"/>
</dbReference>
<keyword evidence="5" id="KW-0479">Metal-binding</keyword>
<evidence type="ECO:0000256" key="12">
    <source>
        <dbReference type="ARBA" id="ARBA00023063"/>
    </source>
</evidence>
<dbReference type="PROSITE" id="PS00932">
    <property type="entry name" value="MOLYBDOPTERIN_PROK_3"/>
    <property type="match status" value="1"/>
</dbReference>
<dbReference type="Gene3D" id="3.40.50.740">
    <property type="match status" value="1"/>
</dbReference>
<keyword evidence="8" id="KW-0813">Transport</keyword>
<dbReference type="STRING" id="1121390.SAMN02746041_02968"/>
<keyword evidence="11" id="KW-0411">Iron-sulfur</keyword>
<dbReference type="SUPFAM" id="SSF50692">
    <property type="entry name" value="ADC-like"/>
    <property type="match status" value="1"/>
</dbReference>
<dbReference type="SUPFAM" id="SSF53706">
    <property type="entry name" value="Formate dehydrogenase/DMSO reductase, domains 1-3"/>
    <property type="match status" value="1"/>
</dbReference>
<evidence type="ECO:0000256" key="6">
    <source>
        <dbReference type="ARBA" id="ARBA00022729"/>
    </source>
</evidence>
<evidence type="ECO:0000256" key="10">
    <source>
        <dbReference type="ARBA" id="ARBA00023004"/>
    </source>
</evidence>
<evidence type="ECO:0000259" key="17">
    <source>
        <dbReference type="Pfam" id="PF01568"/>
    </source>
</evidence>
<evidence type="ECO:0000256" key="7">
    <source>
        <dbReference type="ARBA" id="ARBA00022764"/>
    </source>
</evidence>
<dbReference type="InterPro" id="IPR050123">
    <property type="entry name" value="Prok_molybdopt-oxidoreductase"/>
</dbReference>
<evidence type="ECO:0000256" key="13">
    <source>
        <dbReference type="ARBA" id="ARBA00052176"/>
    </source>
</evidence>
<evidence type="ECO:0000259" key="16">
    <source>
        <dbReference type="Pfam" id="PF00384"/>
    </source>
</evidence>
<dbReference type="GO" id="GO:0050140">
    <property type="term" value="F:nitrate reductase (cytochrome) activity"/>
    <property type="evidence" value="ECO:0007669"/>
    <property type="project" value="UniProtKB-EC"/>
</dbReference>
<comment type="catalytic activity">
    <reaction evidence="13">
        <text>2 Fe(II)-[cytochrome] + nitrate + 2 H(+) = 2 Fe(III)-[cytochrome] + nitrite + H2O</text>
        <dbReference type="Rhea" id="RHEA:12909"/>
        <dbReference type="Rhea" id="RHEA-COMP:11777"/>
        <dbReference type="Rhea" id="RHEA-COMP:11778"/>
        <dbReference type="ChEBI" id="CHEBI:15377"/>
        <dbReference type="ChEBI" id="CHEBI:15378"/>
        <dbReference type="ChEBI" id="CHEBI:16301"/>
        <dbReference type="ChEBI" id="CHEBI:17632"/>
        <dbReference type="ChEBI" id="CHEBI:29033"/>
        <dbReference type="ChEBI" id="CHEBI:29034"/>
        <dbReference type="EC" id="1.9.6.1"/>
    </reaction>
</comment>
<dbReference type="PANTHER" id="PTHR43105">
    <property type="entry name" value="RESPIRATORY NITRATE REDUCTASE"/>
    <property type="match status" value="1"/>
</dbReference>
<dbReference type="GO" id="GO:0043546">
    <property type="term" value="F:molybdopterin cofactor binding"/>
    <property type="evidence" value="ECO:0007669"/>
    <property type="project" value="InterPro"/>
</dbReference>
<name>A0A1W1XVC0_9BACT</name>
<dbReference type="EMBL" id="FWXF01000021">
    <property type="protein sequence ID" value="SMC27478.1"/>
    <property type="molecule type" value="Genomic_DNA"/>
</dbReference>
<evidence type="ECO:0000256" key="2">
    <source>
        <dbReference type="ARBA" id="ARBA00001966"/>
    </source>
</evidence>
<feature type="domain" description="Molybdopterin oxidoreductase" evidence="16">
    <location>
        <begin position="1"/>
        <end position="333"/>
    </location>
</feature>
<evidence type="ECO:0000256" key="9">
    <source>
        <dbReference type="ARBA" id="ARBA00023002"/>
    </source>
</evidence>
<evidence type="ECO:0000256" key="8">
    <source>
        <dbReference type="ARBA" id="ARBA00022982"/>
    </source>
</evidence>
<dbReference type="Proteomes" id="UP000192783">
    <property type="component" value="Unassembled WGS sequence"/>
</dbReference>
<comment type="cofactor">
    <cofactor evidence="1">
        <name>Mo-bis(molybdopterin guanine dinucleotide)</name>
        <dbReference type="ChEBI" id="CHEBI:60539"/>
    </cofactor>
</comment>
<evidence type="ECO:0000256" key="1">
    <source>
        <dbReference type="ARBA" id="ARBA00001942"/>
    </source>
</evidence>